<reference evidence="2" key="1">
    <citation type="journal article" date="2020" name="Cell">
        <title>Large-Scale Comparative Analyses of Tick Genomes Elucidate Their Genetic Diversity and Vector Capacities.</title>
        <authorList>
            <consortium name="Tick Genome and Microbiome Consortium (TIGMIC)"/>
            <person name="Jia N."/>
            <person name="Wang J."/>
            <person name="Shi W."/>
            <person name="Du L."/>
            <person name="Sun Y."/>
            <person name="Zhan W."/>
            <person name="Jiang J.F."/>
            <person name="Wang Q."/>
            <person name="Zhang B."/>
            <person name="Ji P."/>
            <person name="Bell-Sakyi L."/>
            <person name="Cui X.M."/>
            <person name="Yuan T.T."/>
            <person name="Jiang B.G."/>
            <person name="Yang W.F."/>
            <person name="Lam T.T."/>
            <person name="Chang Q.C."/>
            <person name="Ding S.J."/>
            <person name="Wang X.J."/>
            <person name="Zhu J.G."/>
            <person name="Ruan X.D."/>
            <person name="Zhao L."/>
            <person name="Wei J.T."/>
            <person name="Ye R.Z."/>
            <person name="Que T.C."/>
            <person name="Du C.H."/>
            <person name="Zhou Y.H."/>
            <person name="Cheng J.X."/>
            <person name="Dai P.F."/>
            <person name="Guo W.B."/>
            <person name="Han X.H."/>
            <person name="Huang E.J."/>
            <person name="Li L.F."/>
            <person name="Wei W."/>
            <person name="Gao Y.C."/>
            <person name="Liu J.Z."/>
            <person name="Shao H.Z."/>
            <person name="Wang X."/>
            <person name="Wang C.C."/>
            <person name="Yang T.C."/>
            <person name="Huo Q.B."/>
            <person name="Li W."/>
            <person name="Chen H.Y."/>
            <person name="Chen S.E."/>
            <person name="Zhou L.G."/>
            <person name="Ni X.B."/>
            <person name="Tian J.H."/>
            <person name="Sheng Y."/>
            <person name="Liu T."/>
            <person name="Pan Y.S."/>
            <person name="Xia L.Y."/>
            <person name="Li J."/>
            <person name="Zhao F."/>
            <person name="Cao W.C."/>
        </authorList>
    </citation>
    <scope>NUCLEOTIDE SEQUENCE</scope>
    <source>
        <strain evidence="2">Rsan-2018</strain>
    </source>
</reference>
<organism evidence="2 3">
    <name type="scientific">Rhipicephalus sanguineus</name>
    <name type="common">Brown dog tick</name>
    <name type="synonym">Ixodes sanguineus</name>
    <dbReference type="NCBI Taxonomy" id="34632"/>
    <lineage>
        <taxon>Eukaryota</taxon>
        <taxon>Metazoa</taxon>
        <taxon>Ecdysozoa</taxon>
        <taxon>Arthropoda</taxon>
        <taxon>Chelicerata</taxon>
        <taxon>Arachnida</taxon>
        <taxon>Acari</taxon>
        <taxon>Parasitiformes</taxon>
        <taxon>Ixodida</taxon>
        <taxon>Ixodoidea</taxon>
        <taxon>Ixodidae</taxon>
        <taxon>Rhipicephalinae</taxon>
        <taxon>Rhipicephalus</taxon>
        <taxon>Rhipicephalus</taxon>
    </lineage>
</organism>
<gene>
    <name evidence="2" type="ORF">HPB52_014314</name>
</gene>
<dbReference type="EMBL" id="JABSTV010001245">
    <property type="protein sequence ID" value="KAH7983781.1"/>
    <property type="molecule type" value="Genomic_DNA"/>
</dbReference>
<proteinExistence type="predicted"/>
<evidence type="ECO:0000313" key="3">
    <source>
        <dbReference type="Proteomes" id="UP000821837"/>
    </source>
</evidence>
<dbReference type="AlphaFoldDB" id="A0A9D4TAG8"/>
<feature type="compositionally biased region" description="Acidic residues" evidence="1">
    <location>
        <begin position="147"/>
        <end position="162"/>
    </location>
</feature>
<feature type="region of interest" description="Disordered" evidence="1">
    <location>
        <begin position="115"/>
        <end position="162"/>
    </location>
</feature>
<comment type="caution">
    <text evidence="2">The sequence shown here is derived from an EMBL/GenBank/DDBJ whole genome shotgun (WGS) entry which is preliminary data.</text>
</comment>
<dbReference type="Proteomes" id="UP000821837">
    <property type="component" value="Chromosome 1"/>
</dbReference>
<sequence length="162" mass="17209">MSVPLSLPYLDNATQRVPVFCVVIPELVAGVDLLLTLDDYDSLCFTADELKYYNKGCELDLVEESSERTFAKGNGVESAVQIGTDCAARNSVGEESTNASGDDACCDANVGLSDNREDSSRNAVGEESTNAVEDNACCEANVGSSDSIEEDSNSEITEQEEG</sequence>
<evidence type="ECO:0000256" key="1">
    <source>
        <dbReference type="SAM" id="MobiDB-lite"/>
    </source>
</evidence>
<accession>A0A9D4TAG8</accession>
<name>A0A9D4TAG8_RHISA</name>
<reference evidence="2" key="2">
    <citation type="submission" date="2021-09" db="EMBL/GenBank/DDBJ databases">
        <authorList>
            <person name="Jia N."/>
            <person name="Wang J."/>
            <person name="Shi W."/>
            <person name="Du L."/>
            <person name="Sun Y."/>
            <person name="Zhan W."/>
            <person name="Jiang J."/>
            <person name="Wang Q."/>
            <person name="Zhang B."/>
            <person name="Ji P."/>
            <person name="Sakyi L.B."/>
            <person name="Cui X."/>
            <person name="Yuan T."/>
            <person name="Jiang B."/>
            <person name="Yang W."/>
            <person name="Lam T.T.-Y."/>
            <person name="Chang Q."/>
            <person name="Ding S."/>
            <person name="Wang X."/>
            <person name="Zhu J."/>
            <person name="Ruan X."/>
            <person name="Zhao L."/>
            <person name="Wei J."/>
            <person name="Que T."/>
            <person name="Du C."/>
            <person name="Cheng J."/>
            <person name="Dai P."/>
            <person name="Han X."/>
            <person name="Huang E."/>
            <person name="Gao Y."/>
            <person name="Liu J."/>
            <person name="Shao H."/>
            <person name="Ye R."/>
            <person name="Li L."/>
            <person name="Wei W."/>
            <person name="Wang X."/>
            <person name="Wang C."/>
            <person name="Huo Q."/>
            <person name="Li W."/>
            <person name="Guo W."/>
            <person name="Chen H."/>
            <person name="Chen S."/>
            <person name="Zhou L."/>
            <person name="Zhou L."/>
            <person name="Ni X."/>
            <person name="Tian J."/>
            <person name="Zhou Y."/>
            <person name="Sheng Y."/>
            <person name="Liu T."/>
            <person name="Pan Y."/>
            <person name="Xia L."/>
            <person name="Li J."/>
            <person name="Zhao F."/>
            <person name="Cao W."/>
        </authorList>
    </citation>
    <scope>NUCLEOTIDE SEQUENCE</scope>
    <source>
        <strain evidence="2">Rsan-2018</strain>
        <tissue evidence="2">Larvae</tissue>
    </source>
</reference>
<protein>
    <submittedName>
        <fullName evidence="2">Uncharacterized protein</fullName>
    </submittedName>
</protein>
<keyword evidence="3" id="KW-1185">Reference proteome</keyword>
<evidence type="ECO:0000313" key="2">
    <source>
        <dbReference type="EMBL" id="KAH7983781.1"/>
    </source>
</evidence>